<dbReference type="EMBL" id="VWRR01000015">
    <property type="protein sequence ID" value="KAF6001300.1"/>
    <property type="molecule type" value="Genomic_DNA"/>
</dbReference>
<name>A0A7J7IF03_9RHOD</name>
<reference evidence="3 4" key="1">
    <citation type="journal article" date="2020" name="J. Phycol.">
        <title>Comparative genome analysis reveals Cyanidiococcus gen. nov., a new extremophilic red algal genus sister to Cyanidioschyzon (Cyanidioschyzonaceae, Rhodophyta).</title>
        <authorList>
            <person name="Liu S.-L."/>
            <person name="Chiang Y.-R."/>
            <person name="Yoon H.S."/>
            <person name="Fu H.-Y."/>
        </authorList>
    </citation>
    <scope>NUCLEOTIDE SEQUENCE [LARGE SCALE GENOMIC DNA]</scope>
    <source>
        <strain evidence="3 4">THAL066</strain>
    </source>
</reference>
<evidence type="ECO:0000256" key="2">
    <source>
        <dbReference type="SAM" id="MobiDB-lite"/>
    </source>
</evidence>
<dbReference type="GO" id="GO:0006457">
    <property type="term" value="P:protein folding"/>
    <property type="evidence" value="ECO:0007669"/>
    <property type="project" value="InterPro"/>
</dbReference>
<evidence type="ECO:0000313" key="4">
    <source>
        <dbReference type="Proteomes" id="UP000530660"/>
    </source>
</evidence>
<sequence>MAKVDVGASELDQICAFNRLLHERNEFSARIELEERELQGLEDAEEELLLSTGDEDTEEGLSAAERSPNERRQPSATVEVRIGSAFFSLPEAYVEKYATKRKEEVTQSLGKLREQRAAVIRTMTQLKQTLYAKFGDAINLEES</sequence>
<evidence type="ECO:0008006" key="5">
    <source>
        <dbReference type="Google" id="ProtNLM"/>
    </source>
</evidence>
<dbReference type="PANTHER" id="PTHR21100:SF9">
    <property type="entry name" value="PREFOLDIN SUBUNIT 4"/>
    <property type="match status" value="1"/>
</dbReference>
<dbReference type="InterPro" id="IPR016661">
    <property type="entry name" value="PFDN4"/>
</dbReference>
<dbReference type="GO" id="GO:0005737">
    <property type="term" value="C:cytoplasm"/>
    <property type="evidence" value="ECO:0007669"/>
    <property type="project" value="TreeGrafter"/>
</dbReference>
<dbReference type="AlphaFoldDB" id="A0A7J7IF03"/>
<keyword evidence="1" id="KW-0143">Chaperone</keyword>
<evidence type="ECO:0000256" key="1">
    <source>
        <dbReference type="ARBA" id="ARBA00023186"/>
    </source>
</evidence>
<dbReference type="GO" id="GO:0016272">
    <property type="term" value="C:prefoldin complex"/>
    <property type="evidence" value="ECO:0007669"/>
    <property type="project" value="InterPro"/>
</dbReference>
<gene>
    <name evidence="3" type="ORF">F1559_002740</name>
</gene>
<dbReference type="PANTHER" id="PTHR21100">
    <property type="entry name" value="PREFOLDIN SUBUNIT 4"/>
    <property type="match status" value="1"/>
</dbReference>
<evidence type="ECO:0000313" key="3">
    <source>
        <dbReference type="EMBL" id="KAF6001300.1"/>
    </source>
</evidence>
<feature type="region of interest" description="Disordered" evidence="2">
    <location>
        <begin position="42"/>
        <end position="75"/>
    </location>
</feature>
<feature type="compositionally biased region" description="Acidic residues" evidence="2">
    <location>
        <begin position="42"/>
        <end position="59"/>
    </location>
</feature>
<organism evidence="3 4">
    <name type="scientific">Cyanidiococcus yangmingshanensis</name>
    <dbReference type="NCBI Taxonomy" id="2690220"/>
    <lineage>
        <taxon>Eukaryota</taxon>
        <taxon>Rhodophyta</taxon>
        <taxon>Bangiophyceae</taxon>
        <taxon>Cyanidiales</taxon>
        <taxon>Cyanidiaceae</taxon>
        <taxon>Cyanidiococcus</taxon>
    </lineage>
</organism>
<accession>A0A7J7IF03</accession>
<dbReference type="OrthoDB" id="3775at2759"/>
<proteinExistence type="predicted"/>
<comment type="caution">
    <text evidence="3">The sequence shown here is derived from an EMBL/GenBank/DDBJ whole genome shotgun (WGS) entry which is preliminary data.</text>
</comment>
<dbReference type="Proteomes" id="UP000530660">
    <property type="component" value="Unassembled WGS sequence"/>
</dbReference>
<dbReference type="GO" id="GO:0051082">
    <property type="term" value="F:unfolded protein binding"/>
    <property type="evidence" value="ECO:0007669"/>
    <property type="project" value="TreeGrafter"/>
</dbReference>
<keyword evidence="4" id="KW-1185">Reference proteome</keyword>
<protein>
    <recommendedName>
        <fullName evidence="5">Prefoldin subunit 4</fullName>
    </recommendedName>
</protein>